<evidence type="ECO:0000313" key="2">
    <source>
        <dbReference type="EMBL" id="TXN37714.1"/>
    </source>
</evidence>
<name>A0A5C8V6I2_9FLAO</name>
<dbReference type="EMBL" id="VRUR01000001">
    <property type="protein sequence ID" value="TXN37714.1"/>
    <property type="molecule type" value="Genomic_DNA"/>
</dbReference>
<keyword evidence="1" id="KW-0732">Signal</keyword>
<dbReference type="Proteomes" id="UP000321456">
    <property type="component" value="Unassembled WGS sequence"/>
</dbReference>
<dbReference type="AlphaFoldDB" id="A0A5C8V6I2"/>
<evidence type="ECO:0000313" key="3">
    <source>
        <dbReference type="Proteomes" id="UP000321456"/>
    </source>
</evidence>
<keyword evidence="3" id="KW-1185">Reference proteome</keyword>
<feature type="chain" id="PRO_5022874122" description="Lipoprotein" evidence="1">
    <location>
        <begin position="23"/>
        <end position="156"/>
    </location>
</feature>
<dbReference type="RefSeq" id="WP_147741901.1">
    <property type="nucleotide sequence ID" value="NZ_VRUR01000001.1"/>
</dbReference>
<reference evidence="2 3" key="1">
    <citation type="submission" date="2019-08" db="EMBL/GenBank/DDBJ databases">
        <title>Professor.</title>
        <authorList>
            <person name="Park J.S."/>
        </authorList>
    </citation>
    <scope>NUCLEOTIDE SEQUENCE [LARGE SCALE GENOMIC DNA]</scope>
    <source>
        <strain evidence="2 3">176CP5-101</strain>
    </source>
</reference>
<gene>
    <name evidence="2" type="ORF">FVB32_05345</name>
</gene>
<proteinExistence type="predicted"/>
<evidence type="ECO:0000256" key="1">
    <source>
        <dbReference type="SAM" id="SignalP"/>
    </source>
</evidence>
<comment type="caution">
    <text evidence="2">The sequence shown here is derived from an EMBL/GenBank/DDBJ whole genome shotgun (WGS) entry which is preliminary data.</text>
</comment>
<protein>
    <recommendedName>
        <fullName evidence="4">Lipoprotein</fullName>
    </recommendedName>
</protein>
<sequence length="156" mass="17959">MKLKTCLWLALTILFASCSSSKKDGLLGDFSSIPSELLSSQEQRFTELSVSKENGIYFLQSIKKDGNLREWSDKLELKPVSKEKIKELFSPEQEKNVKYGLFLETKTSGKKAEFYFFKADKDESDELFKTGYFSCTFTTTSWGAPYNSRYPLYKLN</sequence>
<evidence type="ECO:0008006" key="4">
    <source>
        <dbReference type="Google" id="ProtNLM"/>
    </source>
</evidence>
<organism evidence="2 3">
    <name type="scientific">Flagellimonas hymeniacidonis</name>
    <dbReference type="NCBI Taxonomy" id="2603628"/>
    <lineage>
        <taxon>Bacteria</taxon>
        <taxon>Pseudomonadati</taxon>
        <taxon>Bacteroidota</taxon>
        <taxon>Flavobacteriia</taxon>
        <taxon>Flavobacteriales</taxon>
        <taxon>Flavobacteriaceae</taxon>
        <taxon>Flagellimonas</taxon>
    </lineage>
</organism>
<accession>A0A5C8V6I2</accession>
<feature type="signal peptide" evidence="1">
    <location>
        <begin position="1"/>
        <end position="22"/>
    </location>
</feature>
<dbReference type="PROSITE" id="PS51257">
    <property type="entry name" value="PROKAR_LIPOPROTEIN"/>
    <property type="match status" value="1"/>
</dbReference>